<dbReference type="SUPFAM" id="SSF82171">
    <property type="entry name" value="DPP6 N-terminal domain-like"/>
    <property type="match status" value="1"/>
</dbReference>
<dbReference type="InterPro" id="IPR003137">
    <property type="entry name" value="PA_domain"/>
</dbReference>
<dbReference type="Pfam" id="PF02225">
    <property type="entry name" value="PA"/>
    <property type="match status" value="1"/>
</dbReference>
<feature type="compositionally biased region" description="Basic and acidic residues" evidence="1">
    <location>
        <begin position="77"/>
        <end position="97"/>
    </location>
</feature>
<accession>A0A4Q2JMQ3</accession>
<evidence type="ECO:0000313" key="4">
    <source>
        <dbReference type="Proteomes" id="UP000292881"/>
    </source>
</evidence>
<feature type="region of interest" description="Disordered" evidence="1">
    <location>
        <begin position="1"/>
        <end position="33"/>
    </location>
</feature>
<reference evidence="3 4" key="1">
    <citation type="submission" date="2019-01" db="EMBL/GenBank/DDBJ databases">
        <authorList>
            <person name="Li J."/>
        </authorList>
    </citation>
    <scope>NUCLEOTIDE SEQUENCE [LARGE SCALE GENOMIC DNA]</scope>
    <source>
        <strain evidence="3 4">CGMCC 4.7180</strain>
    </source>
</reference>
<keyword evidence="4" id="KW-1185">Reference proteome</keyword>
<name>A0A4Q2JMQ3_9MICO</name>
<proteinExistence type="predicted"/>
<dbReference type="InterPro" id="IPR013211">
    <property type="entry name" value="LVIVD"/>
</dbReference>
<organism evidence="3 4">
    <name type="scientific">Agromyces binzhouensis</name>
    <dbReference type="NCBI Taxonomy" id="1817495"/>
    <lineage>
        <taxon>Bacteria</taxon>
        <taxon>Bacillati</taxon>
        <taxon>Actinomycetota</taxon>
        <taxon>Actinomycetes</taxon>
        <taxon>Micrococcales</taxon>
        <taxon>Microbacteriaceae</taxon>
        <taxon>Agromyces</taxon>
    </lineage>
</organism>
<dbReference type="InterPro" id="IPR046450">
    <property type="entry name" value="PA_dom_sf"/>
</dbReference>
<evidence type="ECO:0000259" key="2">
    <source>
        <dbReference type="Pfam" id="PF02225"/>
    </source>
</evidence>
<dbReference type="AlphaFoldDB" id="A0A4Q2JMQ3"/>
<dbReference type="OrthoDB" id="8375at2"/>
<sequence length="662" mass="71156">MMRTVVAQSGEPPSRTGRPMLDSQQSTHHPDCRGAITPMRALRTGTAAVAVAALALGAGPAFAHDDTPWVDDGVLDSGKETHQHHAHDQQHGEEEGHLPASSENVTKIANLDLFEDEEQPGRIADVSAYGNYAYLTAFWEPECDRGGVYIVDISDPEAPELVTLIPSHRGTFSGEGSQVLHLETEYFSGEVLAYQNEICPGDTHGIGGISLVDVSDPTKPKMLVEGAGDFTFSGPSTKVSGKAQTKANETHSVRMWTDGDNAYAVLVDDLEDTDIDILDITNPSKPKLVSETSLDSVTAQAPGEVHGDAVFLHDMVVEEIDGEMIMLVSYWDGGYALLNVDDPANPVFLRDTDFEASDPVRDLFGQTVTPEGNAHQAEFTNDREFFIATDEDFDPYRVIATMEDGTEFTAIQGSDVPQVDTETTLAGDTRFVGLACDAASVPAANPGEIAVIERGVCDFTVKVQNAEAKGYEGAVVFNRTGVDGCDTLVSMLVDAGIPAVFVSRTDGFRILTGGVPGDYTCDASGAGTTVPTPVGGLGQDVAIQAVFDGWGYVHLYDAETMEDLDQYWVPESQDAAYASGFGDLSVHEVATDPDDDLAYISYYAAGFRVVSYEGGQFEELGHYIEDGGNNFWGVEVHDHPNGQQYVLASDRDSGLYILQYTP</sequence>
<feature type="region of interest" description="Disordered" evidence="1">
    <location>
        <begin position="71"/>
        <end position="100"/>
    </location>
</feature>
<dbReference type="Pfam" id="PF08309">
    <property type="entry name" value="LVIVD"/>
    <property type="match status" value="2"/>
</dbReference>
<evidence type="ECO:0000313" key="3">
    <source>
        <dbReference type="EMBL" id="RXZ48046.1"/>
    </source>
</evidence>
<feature type="domain" description="PA" evidence="2">
    <location>
        <begin position="434"/>
        <end position="508"/>
    </location>
</feature>
<dbReference type="EMBL" id="SDPL01000135">
    <property type="protein sequence ID" value="RXZ48046.1"/>
    <property type="molecule type" value="Genomic_DNA"/>
</dbReference>
<comment type="caution">
    <text evidence="3">The sequence shown here is derived from an EMBL/GenBank/DDBJ whole genome shotgun (WGS) entry which is preliminary data.</text>
</comment>
<dbReference type="SUPFAM" id="SSF52025">
    <property type="entry name" value="PA domain"/>
    <property type="match status" value="1"/>
</dbReference>
<dbReference type="InterPro" id="IPR011044">
    <property type="entry name" value="Quino_amine_DH_bsu"/>
</dbReference>
<dbReference type="Proteomes" id="UP000292881">
    <property type="component" value="Unassembled WGS sequence"/>
</dbReference>
<dbReference type="Gene3D" id="3.50.30.30">
    <property type="match status" value="1"/>
</dbReference>
<gene>
    <name evidence="3" type="ORF">ESO86_08470</name>
</gene>
<evidence type="ECO:0000256" key="1">
    <source>
        <dbReference type="SAM" id="MobiDB-lite"/>
    </source>
</evidence>
<protein>
    <recommendedName>
        <fullName evidence="2">PA domain-containing protein</fullName>
    </recommendedName>
</protein>
<dbReference type="SUPFAM" id="SSF50969">
    <property type="entry name" value="YVTN repeat-like/Quinoprotein amine dehydrogenase"/>
    <property type="match status" value="1"/>
</dbReference>